<evidence type="ECO:0008006" key="3">
    <source>
        <dbReference type="Google" id="ProtNLM"/>
    </source>
</evidence>
<dbReference type="EMBL" id="CABVPN010000001">
    <property type="protein sequence ID" value="VWB06313.1"/>
    <property type="molecule type" value="Genomic_DNA"/>
</dbReference>
<evidence type="ECO:0000313" key="2">
    <source>
        <dbReference type="Proteomes" id="UP000494125"/>
    </source>
</evidence>
<name>A0A6P2GPS4_9BURK</name>
<dbReference type="GeneID" id="93025168"/>
<dbReference type="InterPro" id="IPR036390">
    <property type="entry name" value="WH_DNA-bd_sf"/>
</dbReference>
<dbReference type="RefSeq" id="WP_151049611.1">
    <property type="nucleotide sequence ID" value="NZ_CABVPN010000001.1"/>
</dbReference>
<organism evidence="1 2">
    <name type="scientific">Burkholderia diffusa</name>
    <dbReference type="NCBI Taxonomy" id="488732"/>
    <lineage>
        <taxon>Bacteria</taxon>
        <taxon>Pseudomonadati</taxon>
        <taxon>Pseudomonadota</taxon>
        <taxon>Betaproteobacteria</taxon>
        <taxon>Burkholderiales</taxon>
        <taxon>Burkholderiaceae</taxon>
        <taxon>Burkholderia</taxon>
        <taxon>Burkholderia cepacia complex</taxon>
    </lineage>
</organism>
<dbReference type="InterPro" id="IPR036388">
    <property type="entry name" value="WH-like_DNA-bd_sf"/>
</dbReference>
<dbReference type="AlphaFoldDB" id="A0A6P2GPS4"/>
<gene>
    <name evidence="1" type="ORF">BDI24065_00100</name>
</gene>
<proteinExistence type="predicted"/>
<protein>
    <recommendedName>
        <fullName evidence="3">Helix-turn-helix domain-containing protein</fullName>
    </recommendedName>
</protein>
<dbReference type="Pfam" id="PF13730">
    <property type="entry name" value="HTH_36"/>
    <property type="match status" value="1"/>
</dbReference>
<evidence type="ECO:0000313" key="1">
    <source>
        <dbReference type="EMBL" id="VWB06313.1"/>
    </source>
</evidence>
<dbReference type="SUPFAM" id="SSF46785">
    <property type="entry name" value="Winged helix' DNA-binding domain"/>
    <property type="match status" value="1"/>
</dbReference>
<dbReference type="Gene3D" id="1.10.10.10">
    <property type="entry name" value="Winged helix-like DNA-binding domain superfamily/Winged helix DNA-binding domain"/>
    <property type="match status" value="1"/>
</dbReference>
<keyword evidence="2" id="KW-1185">Reference proteome</keyword>
<dbReference type="Proteomes" id="UP000494125">
    <property type="component" value="Unassembled WGS sequence"/>
</dbReference>
<accession>A0A6P2GPS4</accession>
<sequence length="200" mass="22298">MNERQGKFFRAETTWFHVFHSMIATGDIARIGPYAVTVYLVIKAHANFETGKSFPGIETLVMESGISRSQVLRSLEALEVNGYITRTRKGRRNEYRLREKVCIQDGAGRPAAVATWDYLPSSIKAATADLKNVLVSGDFAGSRIVQIERLQVNVTHASGNAVVFNAQDIACLPEEMRDMLLSLRTKIEARRQADVIHSSD</sequence>
<reference evidence="1 2" key="1">
    <citation type="submission" date="2019-09" db="EMBL/GenBank/DDBJ databases">
        <authorList>
            <person name="Depoorter E."/>
        </authorList>
    </citation>
    <scope>NUCLEOTIDE SEQUENCE [LARGE SCALE GENOMIC DNA]</scope>
    <source>
        <strain evidence="1">LMG 24065</strain>
    </source>
</reference>